<dbReference type="EMBL" id="JAOYFB010000003">
    <property type="protein sequence ID" value="KAK4011104.1"/>
    <property type="molecule type" value="Genomic_DNA"/>
</dbReference>
<sequence>MLASKGDHQQCKRNGLEYHRSFYTLWPLIISSNTCLRLARSPVLASPVAPSSLRRRPVFASSVSPSSLRFARLPVFASLRPSPRLRFARQPIFASPVVSSTLLGHPLFTSSPRLCGIFVFCNV</sequence>
<gene>
    <name evidence="1" type="ORF">OUZ56_020222</name>
</gene>
<dbReference type="Proteomes" id="UP001234178">
    <property type="component" value="Unassembled WGS sequence"/>
</dbReference>
<evidence type="ECO:0000313" key="2">
    <source>
        <dbReference type="Proteomes" id="UP001234178"/>
    </source>
</evidence>
<accession>A0ABQ9ZE65</accession>
<keyword evidence="2" id="KW-1185">Reference proteome</keyword>
<evidence type="ECO:0000313" key="1">
    <source>
        <dbReference type="EMBL" id="KAK4011104.1"/>
    </source>
</evidence>
<protein>
    <submittedName>
        <fullName evidence="1">Uncharacterized protein</fullName>
    </submittedName>
</protein>
<organism evidence="1 2">
    <name type="scientific">Daphnia magna</name>
    <dbReference type="NCBI Taxonomy" id="35525"/>
    <lineage>
        <taxon>Eukaryota</taxon>
        <taxon>Metazoa</taxon>
        <taxon>Ecdysozoa</taxon>
        <taxon>Arthropoda</taxon>
        <taxon>Crustacea</taxon>
        <taxon>Branchiopoda</taxon>
        <taxon>Diplostraca</taxon>
        <taxon>Cladocera</taxon>
        <taxon>Anomopoda</taxon>
        <taxon>Daphniidae</taxon>
        <taxon>Daphnia</taxon>
    </lineage>
</organism>
<proteinExistence type="predicted"/>
<name>A0ABQ9ZE65_9CRUS</name>
<reference evidence="1 2" key="1">
    <citation type="journal article" date="2023" name="Nucleic Acids Res.">
        <title>The hologenome of Daphnia magna reveals possible DNA methylation and microbiome-mediated evolution of the host genome.</title>
        <authorList>
            <person name="Chaturvedi A."/>
            <person name="Li X."/>
            <person name="Dhandapani V."/>
            <person name="Marshall H."/>
            <person name="Kissane S."/>
            <person name="Cuenca-Cambronero M."/>
            <person name="Asole G."/>
            <person name="Calvet F."/>
            <person name="Ruiz-Romero M."/>
            <person name="Marangio P."/>
            <person name="Guigo R."/>
            <person name="Rago D."/>
            <person name="Mirbahai L."/>
            <person name="Eastwood N."/>
            <person name="Colbourne J.K."/>
            <person name="Zhou J."/>
            <person name="Mallon E."/>
            <person name="Orsini L."/>
        </authorList>
    </citation>
    <scope>NUCLEOTIDE SEQUENCE [LARGE SCALE GENOMIC DNA]</scope>
    <source>
        <strain evidence="1">LRV0_1</strain>
    </source>
</reference>
<comment type="caution">
    <text evidence="1">The sequence shown here is derived from an EMBL/GenBank/DDBJ whole genome shotgun (WGS) entry which is preliminary data.</text>
</comment>